<feature type="binding site" evidence="3">
    <location>
        <begin position="190"/>
        <end position="191"/>
    </location>
    <ligand>
        <name>substrate</name>
    </ligand>
</feature>
<dbReference type="GO" id="GO:0009089">
    <property type="term" value="P:lysine biosynthetic process via diaminopimelate"/>
    <property type="evidence" value="ECO:0007669"/>
    <property type="project" value="UniProtKB-UniRule"/>
</dbReference>
<evidence type="ECO:0000256" key="3">
    <source>
        <dbReference type="HAMAP-Rule" id="MF_00197"/>
    </source>
</evidence>
<evidence type="ECO:0000256" key="1">
    <source>
        <dbReference type="ARBA" id="ARBA00010219"/>
    </source>
</evidence>
<dbReference type="Proteomes" id="UP000254134">
    <property type="component" value="Unassembled WGS sequence"/>
</dbReference>
<comment type="subcellular location">
    <subcellularLocation>
        <location evidence="3">Cytoplasm</location>
    </subcellularLocation>
</comment>
<dbReference type="Pfam" id="PF01678">
    <property type="entry name" value="DAP_epimerase"/>
    <property type="match status" value="2"/>
</dbReference>
<feature type="binding site" evidence="3">
    <location>
        <position position="11"/>
    </location>
    <ligand>
        <name>substrate</name>
    </ligand>
</feature>
<keyword evidence="3" id="KW-0963">Cytoplasm</keyword>
<dbReference type="Gene3D" id="3.10.310.10">
    <property type="entry name" value="Diaminopimelate Epimerase, Chain A, domain 1"/>
    <property type="match status" value="2"/>
</dbReference>
<comment type="subunit">
    <text evidence="3">Homodimer.</text>
</comment>
<keyword evidence="3" id="KW-0457">Lysine biosynthesis</keyword>
<dbReference type="InterPro" id="IPR001653">
    <property type="entry name" value="DAP_epimerase_DapF"/>
</dbReference>
<protein>
    <recommendedName>
        <fullName evidence="3 4">Diaminopimelate epimerase</fullName>
        <shortName evidence="3">DAP epimerase</shortName>
        <ecNumber evidence="3 4">5.1.1.7</ecNumber>
    </recommendedName>
    <alternativeName>
        <fullName evidence="3">PLP-independent amino acid racemase</fullName>
    </alternativeName>
</protein>
<comment type="caution">
    <text evidence="3">Lacks conserved residue(s) required for the propagation of feature annotation.</text>
</comment>
<keyword evidence="6" id="KW-1185">Reference proteome</keyword>
<feature type="site" description="Could be important to modulate the pK values of the two catalytic cysteine residues" evidence="3">
    <location>
        <position position="190"/>
    </location>
</feature>
<dbReference type="OrthoDB" id="9805408at2"/>
<reference evidence="6" key="2">
    <citation type="journal article" date="2019" name="MicrobiologyOpen">
        <title>High-quality draft genome sequence of Gaiella occulta isolated from a 150 meter deep mineral water borehole and comparison with the genome sequences of other deep-branching lineages of the phylum Actinobacteria.</title>
        <authorList>
            <person name="Severino R."/>
            <person name="Froufe H.J.C."/>
            <person name="Barroso C."/>
            <person name="Albuquerque L."/>
            <person name="Lobo-da-Cunha A."/>
            <person name="da Costa M.S."/>
            <person name="Egas C."/>
        </authorList>
    </citation>
    <scope>NUCLEOTIDE SEQUENCE [LARGE SCALE GENOMIC DNA]</scope>
    <source>
        <strain evidence="6">F2-233</strain>
    </source>
</reference>
<comment type="caution">
    <text evidence="5">The sequence shown here is derived from an EMBL/GenBank/DDBJ whole genome shotgun (WGS) entry which is preliminary data.</text>
</comment>
<feature type="site" description="Could be important to modulate the pK values of the two catalytic cysteine residues" evidence="3">
    <location>
        <position position="141"/>
    </location>
</feature>
<dbReference type="AlphaFoldDB" id="A0A7M2YYA3"/>
<evidence type="ECO:0000256" key="2">
    <source>
        <dbReference type="ARBA" id="ARBA00023235"/>
    </source>
</evidence>
<feature type="binding site" evidence="3">
    <location>
        <begin position="71"/>
        <end position="72"/>
    </location>
    <ligand>
        <name>substrate</name>
    </ligand>
</feature>
<dbReference type="GO" id="GO:0008837">
    <property type="term" value="F:diaminopimelate epimerase activity"/>
    <property type="evidence" value="ECO:0007669"/>
    <property type="project" value="UniProtKB-UniRule"/>
</dbReference>
<feature type="binding site" evidence="3">
    <location>
        <position position="61"/>
    </location>
    <ligand>
        <name>substrate</name>
    </ligand>
</feature>
<organism evidence="5 6">
    <name type="scientific">Gaiella occulta</name>
    <dbReference type="NCBI Taxonomy" id="1002870"/>
    <lineage>
        <taxon>Bacteria</taxon>
        <taxon>Bacillati</taxon>
        <taxon>Actinomycetota</taxon>
        <taxon>Thermoleophilia</taxon>
        <taxon>Gaiellales</taxon>
        <taxon>Gaiellaceae</taxon>
        <taxon>Gaiella</taxon>
    </lineage>
</organism>
<dbReference type="SUPFAM" id="SSF54506">
    <property type="entry name" value="Diaminopimelate epimerase-like"/>
    <property type="match status" value="2"/>
</dbReference>
<dbReference type="GO" id="GO:0005829">
    <property type="term" value="C:cytosol"/>
    <property type="evidence" value="ECO:0007669"/>
    <property type="project" value="TreeGrafter"/>
</dbReference>
<dbReference type="PANTHER" id="PTHR31689:SF0">
    <property type="entry name" value="DIAMINOPIMELATE EPIMERASE"/>
    <property type="match status" value="1"/>
</dbReference>
<dbReference type="UniPathway" id="UPA00034">
    <property type="reaction ID" value="UER00025"/>
</dbReference>
<comment type="similarity">
    <text evidence="1 3">Belongs to the diaminopimelate epimerase family.</text>
</comment>
<evidence type="ECO:0000313" key="6">
    <source>
        <dbReference type="Proteomes" id="UP000254134"/>
    </source>
</evidence>
<gene>
    <name evidence="3" type="primary">dapF</name>
    <name evidence="5" type="ORF">Gocc_0933</name>
</gene>
<dbReference type="EC" id="5.1.1.7" evidence="3 4"/>
<evidence type="ECO:0000313" key="5">
    <source>
        <dbReference type="EMBL" id="RDI75135.1"/>
    </source>
</evidence>
<name>A0A7M2YYA3_9ACTN</name>
<dbReference type="NCBIfam" id="TIGR00652">
    <property type="entry name" value="DapF"/>
    <property type="match status" value="1"/>
</dbReference>
<accession>A0A7M2YYA3</accession>
<comment type="catalytic activity">
    <reaction evidence="3">
        <text>(2S,6S)-2,6-diaminopimelate = meso-2,6-diaminopimelate</text>
        <dbReference type="Rhea" id="RHEA:15393"/>
        <dbReference type="ChEBI" id="CHEBI:57609"/>
        <dbReference type="ChEBI" id="CHEBI:57791"/>
        <dbReference type="EC" id="5.1.1.7"/>
    </reaction>
</comment>
<dbReference type="HAMAP" id="MF_00197">
    <property type="entry name" value="DAP_epimerase"/>
    <property type="match status" value="1"/>
</dbReference>
<feature type="binding site" evidence="3">
    <location>
        <position position="172"/>
    </location>
    <ligand>
        <name>substrate</name>
    </ligand>
</feature>
<comment type="pathway">
    <text evidence="3">Amino-acid biosynthesis; L-lysine biosynthesis via DAP pathway; DL-2,6-diaminopimelate from LL-2,6-diaminopimelate: step 1/1.</text>
</comment>
<keyword evidence="2 3" id="KW-0413">Isomerase</keyword>
<feature type="binding site" evidence="3">
    <location>
        <position position="139"/>
    </location>
    <ligand>
        <name>substrate</name>
    </ligand>
</feature>
<dbReference type="PANTHER" id="PTHR31689">
    <property type="entry name" value="DIAMINOPIMELATE EPIMERASE, CHLOROPLASTIC"/>
    <property type="match status" value="1"/>
</dbReference>
<feature type="binding site" evidence="3">
    <location>
        <begin position="200"/>
        <end position="201"/>
    </location>
    <ligand>
        <name>substrate</name>
    </ligand>
</feature>
<reference evidence="5 6" key="1">
    <citation type="submission" date="2018-07" db="EMBL/GenBank/DDBJ databases">
        <title>High-quality-draft genome sequence of Gaiella occulta.</title>
        <authorList>
            <person name="Severino R."/>
            <person name="Froufe H.J.C."/>
            <person name="Rainey F.A."/>
            <person name="Barroso C."/>
            <person name="Albuquerque L."/>
            <person name="Lobo-Da-Cunha A."/>
            <person name="Da Costa M.S."/>
            <person name="Egas C."/>
        </authorList>
    </citation>
    <scope>NUCLEOTIDE SEQUENCE [LARGE SCALE GENOMIC DNA]</scope>
    <source>
        <strain evidence="5 6">F2-233</strain>
    </source>
</reference>
<dbReference type="RefSeq" id="WP_114795369.1">
    <property type="nucleotide sequence ID" value="NZ_QQZY01000002.1"/>
</dbReference>
<keyword evidence="3" id="KW-0028">Amino-acid biosynthesis</keyword>
<evidence type="ECO:0000256" key="4">
    <source>
        <dbReference type="NCBIfam" id="TIGR00652"/>
    </source>
</evidence>
<dbReference type="EMBL" id="QQZY01000002">
    <property type="protein sequence ID" value="RDI75135.1"/>
    <property type="molecule type" value="Genomic_DNA"/>
</dbReference>
<sequence length="254" mass="26632">MRFSKWHALGNSYIVVEQPDAGTMTPERVRRLCAPTTGIGSDGVLEVLAREGGRAEIVIWNPDGSIAEMSGNGVRIAACWLAAEARRREVVIVTAGRELAARMLDGLEAETDVGPVTVGVPEMLDVGEALEFTAASVGNPHAVIRLEAPTRGDLLRLGPLVESHPRFPERTNVQLVRVDGRHDVTVLVWERGAGETSASGSSSVAAAAVAVARGWCESPVTVHLPGGDLHVRLAGGSASLVGPAEEVARGSTSL</sequence>
<proteinExistence type="inferred from homology"/>
<comment type="function">
    <text evidence="3">Catalyzes the stereoinversion of LL-2,6-diaminopimelate (L,L-DAP) to meso-diaminopimelate (meso-DAP), a precursor of L-lysine and an essential component of the bacterial peptidoglycan.</text>
</comment>